<dbReference type="Gene3D" id="2.40.70.10">
    <property type="entry name" value="Acid Proteases"/>
    <property type="match status" value="1"/>
</dbReference>
<gene>
    <name evidence="2" type="ORF">DFQ59_105139</name>
</gene>
<dbReference type="PANTHER" id="PTHR38037:SF1">
    <property type="entry name" value="ATP-DEPENDENT ZINC PROTEASE DOMAIN-CONTAINING PROTEIN-RELATED"/>
    <property type="match status" value="1"/>
</dbReference>
<sequence length="159" mass="18175">MPGDKRLNPEAVPLGWREWAALPELGIGRIKGKVDTGARTSTLHAYFVEPYEDNGVALVRFGIHPLQRRTDIERICTAPVFDRRWVSDSGGHREQRYIIRTTLRLGGREWPVEMTLTNRDSMTFRLLIGRTALGNHFSVHPARSYLTGRPPAPQHRKPR</sequence>
<dbReference type="EMBL" id="QPJY01000005">
    <property type="protein sequence ID" value="RCX30306.1"/>
    <property type="molecule type" value="Genomic_DNA"/>
</dbReference>
<organism evidence="2 3">
    <name type="scientific">Thioalbus denitrificans</name>
    <dbReference type="NCBI Taxonomy" id="547122"/>
    <lineage>
        <taxon>Bacteria</taxon>
        <taxon>Pseudomonadati</taxon>
        <taxon>Pseudomonadota</taxon>
        <taxon>Gammaproteobacteria</taxon>
        <taxon>Chromatiales</taxon>
        <taxon>Ectothiorhodospiraceae</taxon>
        <taxon>Thioalbus</taxon>
    </lineage>
</organism>
<protein>
    <recommendedName>
        <fullName evidence="1">Retropepsin-like aspartic endopeptidase domain-containing protein</fullName>
    </recommendedName>
</protein>
<dbReference type="Proteomes" id="UP000252707">
    <property type="component" value="Unassembled WGS sequence"/>
</dbReference>
<reference evidence="2 3" key="1">
    <citation type="submission" date="2018-07" db="EMBL/GenBank/DDBJ databases">
        <title>Genomic Encyclopedia of Type Strains, Phase IV (KMG-IV): sequencing the most valuable type-strain genomes for metagenomic binning, comparative biology and taxonomic classification.</title>
        <authorList>
            <person name="Goeker M."/>
        </authorList>
    </citation>
    <scope>NUCLEOTIDE SEQUENCE [LARGE SCALE GENOMIC DNA]</scope>
    <source>
        <strain evidence="2 3">DSM 26407</strain>
    </source>
</reference>
<dbReference type="RefSeq" id="WP_114279908.1">
    <property type="nucleotide sequence ID" value="NZ_QPJY01000005.1"/>
</dbReference>
<dbReference type="PANTHER" id="PTHR38037">
    <property type="entry name" value="ZN_PROTEASE DOMAIN-CONTAINING PROTEIN"/>
    <property type="match status" value="1"/>
</dbReference>
<dbReference type="Pfam" id="PF05618">
    <property type="entry name" value="Zn_protease"/>
    <property type="match status" value="1"/>
</dbReference>
<evidence type="ECO:0000259" key="1">
    <source>
        <dbReference type="Pfam" id="PF05618"/>
    </source>
</evidence>
<dbReference type="InterPro" id="IPR021109">
    <property type="entry name" value="Peptidase_aspartic_dom_sf"/>
</dbReference>
<proteinExistence type="predicted"/>
<evidence type="ECO:0000313" key="2">
    <source>
        <dbReference type="EMBL" id="RCX30306.1"/>
    </source>
</evidence>
<name>A0A369CC51_9GAMM</name>
<dbReference type="OrthoDB" id="9782977at2"/>
<keyword evidence="3" id="KW-1185">Reference proteome</keyword>
<dbReference type="SUPFAM" id="SSF50630">
    <property type="entry name" value="Acid proteases"/>
    <property type="match status" value="1"/>
</dbReference>
<dbReference type="AlphaFoldDB" id="A0A369CC51"/>
<evidence type="ECO:0000313" key="3">
    <source>
        <dbReference type="Proteomes" id="UP000252707"/>
    </source>
</evidence>
<feature type="domain" description="Retropepsin-like aspartic endopeptidase" evidence="1">
    <location>
        <begin position="14"/>
        <end position="149"/>
    </location>
</feature>
<dbReference type="InterPro" id="IPR008503">
    <property type="entry name" value="Asp_endopeptidase"/>
</dbReference>
<accession>A0A369CC51</accession>
<comment type="caution">
    <text evidence="2">The sequence shown here is derived from an EMBL/GenBank/DDBJ whole genome shotgun (WGS) entry which is preliminary data.</text>
</comment>